<dbReference type="GO" id="GO:0005886">
    <property type="term" value="C:plasma membrane"/>
    <property type="evidence" value="ECO:0007669"/>
    <property type="project" value="TreeGrafter"/>
</dbReference>
<keyword evidence="8 11" id="KW-1133">Transmembrane helix</keyword>
<protein>
    <recommendedName>
        <fullName evidence="3">histidine kinase</fullName>
        <ecNumber evidence="3">2.7.13.3</ecNumber>
    </recommendedName>
</protein>
<dbReference type="InterPro" id="IPR003594">
    <property type="entry name" value="HATPase_dom"/>
</dbReference>
<evidence type="ECO:0000313" key="14">
    <source>
        <dbReference type="EMBL" id="MBD3846292.1"/>
    </source>
</evidence>
<dbReference type="SMART" id="SM00304">
    <property type="entry name" value="HAMP"/>
    <property type="match status" value="1"/>
</dbReference>
<dbReference type="SUPFAM" id="SSF47384">
    <property type="entry name" value="Homodimeric domain of signal transducing histidine kinase"/>
    <property type="match status" value="1"/>
</dbReference>
<dbReference type="SUPFAM" id="SSF55874">
    <property type="entry name" value="ATPase domain of HSP90 chaperone/DNA topoisomerase II/histidine kinase"/>
    <property type="match status" value="1"/>
</dbReference>
<evidence type="ECO:0000256" key="7">
    <source>
        <dbReference type="ARBA" id="ARBA00022777"/>
    </source>
</evidence>
<feature type="transmembrane region" description="Helical" evidence="11">
    <location>
        <begin position="20"/>
        <end position="40"/>
    </location>
</feature>
<evidence type="ECO:0000256" key="4">
    <source>
        <dbReference type="ARBA" id="ARBA00022553"/>
    </source>
</evidence>
<dbReference type="InterPro" id="IPR005467">
    <property type="entry name" value="His_kinase_dom"/>
</dbReference>
<evidence type="ECO:0000259" key="12">
    <source>
        <dbReference type="PROSITE" id="PS50109"/>
    </source>
</evidence>
<evidence type="ECO:0000256" key="9">
    <source>
        <dbReference type="ARBA" id="ARBA00023012"/>
    </source>
</evidence>
<dbReference type="EMBL" id="JACXWY010000005">
    <property type="protein sequence ID" value="MBD3846292.1"/>
    <property type="molecule type" value="Genomic_DNA"/>
</dbReference>
<comment type="caution">
    <text evidence="14">The sequence shown here is derived from an EMBL/GenBank/DDBJ whole genome shotgun (WGS) entry which is preliminary data.</text>
</comment>
<dbReference type="PANTHER" id="PTHR45436:SF15">
    <property type="entry name" value="SENSOR HISTIDINE KINASE CUSS"/>
    <property type="match status" value="1"/>
</dbReference>
<dbReference type="InterPro" id="IPR003660">
    <property type="entry name" value="HAMP_dom"/>
</dbReference>
<keyword evidence="6 11" id="KW-0812">Transmembrane</keyword>
<evidence type="ECO:0000256" key="5">
    <source>
        <dbReference type="ARBA" id="ARBA00022679"/>
    </source>
</evidence>
<dbReference type="InterPro" id="IPR004358">
    <property type="entry name" value="Sig_transdc_His_kin-like_C"/>
</dbReference>
<dbReference type="EC" id="2.7.13.3" evidence="3"/>
<dbReference type="InterPro" id="IPR036890">
    <property type="entry name" value="HATPase_C_sf"/>
</dbReference>
<feature type="domain" description="HAMP" evidence="13">
    <location>
        <begin position="190"/>
        <end position="243"/>
    </location>
</feature>
<dbReference type="PRINTS" id="PR00344">
    <property type="entry name" value="BCTRLSENSOR"/>
</dbReference>
<feature type="transmembrane region" description="Helical" evidence="11">
    <location>
        <begin position="170"/>
        <end position="189"/>
    </location>
</feature>
<organism evidence="14 15">
    <name type="scientific">Bosea spartocytisi</name>
    <dbReference type="NCBI Taxonomy" id="2773451"/>
    <lineage>
        <taxon>Bacteria</taxon>
        <taxon>Pseudomonadati</taxon>
        <taxon>Pseudomonadota</taxon>
        <taxon>Alphaproteobacteria</taxon>
        <taxon>Hyphomicrobiales</taxon>
        <taxon>Boseaceae</taxon>
        <taxon>Bosea</taxon>
    </lineage>
</organism>
<dbReference type="Gene3D" id="3.30.565.10">
    <property type="entry name" value="Histidine kinase-like ATPase, C-terminal domain"/>
    <property type="match status" value="1"/>
</dbReference>
<keyword evidence="10 11" id="KW-0472">Membrane</keyword>
<sequence length="454" mass="49179">MSRDGPHQPRSLFFRLSMRLALVGLVFMVVELSAVVWSYVNRPNELDQLLISAEADRIASDIPQMRASSTVPEDLRQPIAKGTQRAFLIHERGGGVIGQFDDGDIKVADEAPASFLVIRTQRENWGNRFLLSGTRRVTVADEPFWITVAIAGQGFGPFVPVIFNEIRFHVLFPLLLLSLLFLLFNFSVVRSTLRPLRATIAAVDGIDPAQVAMRIETKASSREVQALVSAVNRMLERVERAVRTLKDFAGDAAHELRTPLAIMMLSIGKLPEGEAKSRLAADAQGMKRLVDQMLDLSHVTALEIDANTRADLRAIASDVASELTPLAVARSRSIAFRDAGATEVHGHADAIGRALRNLVENAVSHTPPRTVVEVVAGPGGQCSVRDHGPGIPAAQRSAVLERFHRLDKSRTEGAGLGLAIASTIMTLHGGEIRIEDAPGGGALVRLIFPDSSSS</sequence>
<dbReference type="GO" id="GO:0000155">
    <property type="term" value="F:phosphorelay sensor kinase activity"/>
    <property type="evidence" value="ECO:0007669"/>
    <property type="project" value="InterPro"/>
</dbReference>
<evidence type="ECO:0000256" key="11">
    <source>
        <dbReference type="SAM" id="Phobius"/>
    </source>
</evidence>
<feature type="domain" description="Histidine kinase" evidence="12">
    <location>
        <begin position="251"/>
        <end position="452"/>
    </location>
</feature>
<dbReference type="InterPro" id="IPR036097">
    <property type="entry name" value="HisK_dim/P_sf"/>
</dbReference>
<comment type="catalytic activity">
    <reaction evidence="1">
        <text>ATP + protein L-histidine = ADP + protein N-phospho-L-histidine.</text>
        <dbReference type="EC" id="2.7.13.3"/>
    </reaction>
</comment>
<dbReference type="InterPro" id="IPR003661">
    <property type="entry name" value="HisK_dim/P_dom"/>
</dbReference>
<dbReference type="PANTHER" id="PTHR45436">
    <property type="entry name" value="SENSOR HISTIDINE KINASE YKOH"/>
    <property type="match status" value="1"/>
</dbReference>
<keyword evidence="4" id="KW-0597">Phosphoprotein</keyword>
<keyword evidence="5" id="KW-0808">Transferase</keyword>
<dbReference type="CDD" id="cd00075">
    <property type="entry name" value="HATPase"/>
    <property type="match status" value="1"/>
</dbReference>
<dbReference type="Gene3D" id="1.10.287.130">
    <property type="match status" value="1"/>
</dbReference>
<dbReference type="RefSeq" id="WP_024342664.1">
    <property type="nucleotide sequence ID" value="NZ_JACXWY010000005.1"/>
</dbReference>
<dbReference type="Proteomes" id="UP000619295">
    <property type="component" value="Unassembled WGS sequence"/>
</dbReference>
<feature type="transmembrane region" description="Helical" evidence="11">
    <location>
        <begin position="144"/>
        <end position="163"/>
    </location>
</feature>
<evidence type="ECO:0000256" key="8">
    <source>
        <dbReference type="ARBA" id="ARBA00022989"/>
    </source>
</evidence>
<accession>A0A927E976</accession>
<keyword evidence="9" id="KW-0902">Two-component regulatory system</keyword>
<gene>
    <name evidence="14" type="ORF">IED13_11340</name>
</gene>
<dbReference type="CDD" id="cd00082">
    <property type="entry name" value="HisKA"/>
    <property type="match status" value="1"/>
</dbReference>
<evidence type="ECO:0000256" key="1">
    <source>
        <dbReference type="ARBA" id="ARBA00000085"/>
    </source>
</evidence>
<keyword evidence="15" id="KW-1185">Reference proteome</keyword>
<proteinExistence type="predicted"/>
<evidence type="ECO:0000256" key="6">
    <source>
        <dbReference type="ARBA" id="ARBA00022692"/>
    </source>
</evidence>
<name>A0A927E976_9HYPH</name>
<evidence type="ECO:0000256" key="3">
    <source>
        <dbReference type="ARBA" id="ARBA00012438"/>
    </source>
</evidence>
<dbReference type="Pfam" id="PF02518">
    <property type="entry name" value="HATPase_c"/>
    <property type="match status" value="1"/>
</dbReference>
<dbReference type="SMART" id="SM00388">
    <property type="entry name" value="HisKA"/>
    <property type="match status" value="1"/>
</dbReference>
<evidence type="ECO:0000259" key="13">
    <source>
        <dbReference type="PROSITE" id="PS50885"/>
    </source>
</evidence>
<evidence type="ECO:0000256" key="10">
    <source>
        <dbReference type="ARBA" id="ARBA00023136"/>
    </source>
</evidence>
<evidence type="ECO:0000256" key="2">
    <source>
        <dbReference type="ARBA" id="ARBA00004141"/>
    </source>
</evidence>
<dbReference type="SMART" id="SM00387">
    <property type="entry name" value="HATPase_c"/>
    <property type="match status" value="1"/>
</dbReference>
<dbReference type="AlphaFoldDB" id="A0A927E976"/>
<dbReference type="InterPro" id="IPR050428">
    <property type="entry name" value="TCS_sensor_his_kinase"/>
</dbReference>
<evidence type="ECO:0000313" key="15">
    <source>
        <dbReference type="Proteomes" id="UP000619295"/>
    </source>
</evidence>
<comment type="subcellular location">
    <subcellularLocation>
        <location evidence="2">Membrane</location>
        <topology evidence="2">Multi-pass membrane protein</topology>
    </subcellularLocation>
</comment>
<reference evidence="14" key="1">
    <citation type="submission" date="2020-09" db="EMBL/GenBank/DDBJ databases">
        <title>Bosea spartocytisi sp. nov. a root nodule endophyte of Spartocytisus supranubius in the high mountain ecosystem fo the Teide National Park (Canary Islands, Spain).</title>
        <authorList>
            <person name="Pulido-Suarez L."/>
            <person name="Peix A."/>
            <person name="Igual J.M."/>
            <person name="Socas-Perez N."/>
            <person name="Velazquez E."/>
            <person name="Flores-Felix J.D."/>
            <person name="Leon-Barrios M."/>
        </authorList>
    </citation>
    <scope>NUCLEOTIDE SEQUENCE</scope>
    <source>
        <strain evidence="14">SSUT16</strain>
    </source>
</reference>
<dbReference type="PROSITE" id="PS50885">
    <property type="entry name" value="HAMP"/>
    <property type="match status" value="1"/>
</dbReference>
<dbReference type="PROSITE" id="PS50109">
    <property type="entry name" value="HIS_KIN"/>
    <property type="match status" value="1"/>
</dbReference>
<dbReference type="Pfam" id="PF00512">
    <property type="entry name" value="HisKA"/>
    <property type="match status" value="1"/>
</dbReference>
<keyword evidence="7 14" id="KW-0418">Kinase</keyword>